<reference evidence="1 2" key="1">
    <citation type="submission" date="2024-04" db="EMBL/GenBank/DDBJ databases">
        <authorList>
            <person name="Waldvogel A.-M."/>
            <person name="Schoenle A."/>
        </authorList>
    </citation>
    <scope>NUCLEOTIDE SEQUENCE [LARGE SCALE GENOMIC DNA]</scope>
</reference>
<evidence type="ECO:0000313" key="2">
    <source>
        <dbReference type="Proteomes" id="UP001497482"/>
    </source>
</evidence>
<proteinExistence type="predicted"/>
<dbReference type="Proteomes" id="UP001497482">
    <property type="component" value="Chromosome 12"/>
</dbReference>
<protein>
    <submittedName>
        <fullName evidence="1">Uncharacterized protein</fullName>
    </submittedName>
</protein>
<keyword evidence="2" id="KW-1185">Reference proteome</keyword>
<name>A0AAV2JK26_KNICA</name>
<sequence length="87" mass="9509">MLVRWVGGVVAVVDGGETRRRDVEGGMMEEITARAWPRHGGYIRGAARRGRLERSAVRACPPSERGAGMRSWRRGACAVESTGERKG</sequence>
<accession>A0AAV2JK26</accession>
<evidence type="ECO:0000313" key="1">
    <source>
        <dbReference type="EMBL" id="CAL1576533.1"/>
    </source>
</evidence>
<dbReference type="AlphaFoldDB" id="A0AAV2JK26"/>
<gene>
    <name evidence="1" type="ORF">KC01_LOCUS7960</name>
</gene>
<organism evidence="1 2">
    <name type="scientific">Knipowitschia caucasica</name>
    <name type="common">Caucasian dwarf goby</name>
    <name type="synonym">Pomatoschistus caucasicus</name>
    <dbReference type="NCBI Taxonomy" id="637954"/>
    <lineage>
        <taxon>Eukaryota</taxon>
        <taxon>Metazoa</taxon>
        <taxon>Chordata</taxon>
        <taxon>Craniata</taxon>
        <taxon>Vertebrata</taxon>
        <taxon>Euteleostomi</taxon>
        <taxon>Actinopterygii</taxon>
        <taxon>Neopterygii</taxon>
        <taxon>Teleostei</taxon>
        <taxon>Neoteleostei</taxon>
        <taxon>Acanthomorphata</taxon>
        <taxon>Gobiaria</taxon>
        <taxon>Gobiiformes</taxon>
        <taxon>Gobioidei</taxon>
        <taxon>Gobiidae</taxon>
        <taxon>Gobiinae</taxon>
        <taxon>Knipowitschia</taxon>
    </lineage>
</organism>
<dbReference type="EMBL" id="OZ035834">
    <property type="protein sequence ID" value="CAL1576533.1"/>
    <property type="molecule type" value="Genomic_DNA"/>
</dbReference>